<reference evidence="4" key="2">
    <citation type="submission" date="2025-08" db="UniProtKB">
        <authorList>
            <consortium name="RefSeq"/>
        </authorList>
    </citation>
    <scope>IDENTIFICATION</scope>
    <source>
        <tissue evidence="4">Leaf</tissue>
    </source>
</reference>
<dbReference type="InterPro" id="IPR057458">
    <property type="entry name" value="GRDP_C2"/>
</dbReference>
<dbReference type="InterPro" id="IPR057518">
    <property type="entry name" value="GRDP_C"/>
</dbReference>
<proteinExistence type="predicted"/>
<accession>A0ABM0UUN3</accession>
<dbReference type="Pfam" id="PF25334">
    <property type="entry name" value="C2_GRDP"/>
    <property type="match status" value="1"/>
</dbReference>
<dbReference type="GeneID" id="104729373"/>
<gene>
    <name evidence="4" type="primary">LOC104729373</name>
</gene>
<organism evidence="3 4">
    <name type="scientific">Camelina sativa</name>
    <name type="common">False flax</name>
    <name type="synonym">Myagrum sativum</name>
    <dbReference type="NCBI Taxonomy" id="90675"/>
    <lineage>
        <taxon>Eukaryota</taxon>
        <taxon>Viridiplantae</taxon>
        <taxon>Streptophyta</taxon>
        <taxon>Embryophyta</taxon>
        <taxon>Tracheophyta</taxon>
        <taxon>Spermatophyta</taxon>
        <taxon>Magnoliopsida</taxon>
        <taxon>eudicotyledons</taxon>
        <taxon>Gunneridae</taxon>
        <taxon>Pentapetalae</taxon>
        <taxon>rosids</taxon>
        <taxon>malvids</taxon>
        <taxon>Brassicales</taxon>
        <taxon>Brassicaceae</taxon>
        <taxon>Camelineae</taxon>
        <taxon>Camelina</taxon>
    </lineage>
</organism>
<dbReference type="PANTHER" id="PTHR34365">
    <property type="entry name" value="ENOLASE (DUF1399)"/>
    <property type="match status" value="1"/>
</dbReference>
<dbReference type="RefSeq" id="XP_010446612.1">
    <property type="nucleotide sequence ID" value="XM_010448310.2"/>
</dbReference>
<feature type="domain" description="GRDP C2" evidence="1">
    <location>
        <begin position="326"/>
        <end position="454"/>
    </location>
</feature>
<evidence type="ECO:0000259" key="2">
    <source>
        <dbReference type="Pfam" id="PF25335"/>
    </source>
</evidence>
<name>A0ABM0UUN3_CAMSA</name>
<protein>
    <submittedName>
        <fullName evidence="4">Glycine-rich domain-containing protein 2-like</fullName>
    </submittedName>
</protein>
<dbReference type="InterPro" id="IPR009836">
    <property type="entry name" value="GRDP-like"/>
</dbReference>
<sequence>MEKEKEQTLEWIEAQKIEISVDLFAAAKKHLHFLGAVDRNRWLYDGPALKRAIYRYNAYWLPLIAKYTESSSICEGPLVPPLDCEWVWHCHRLNPVRYKSDCEQFYGRVLDNSGVVSSVSGNSKSQTEALWKRLYPTEPYDLDFDKAISDQPEDVSPLEKCTTYDLVSAVKRQCPFYYQVSRAHVDNDVFLQEAVARYKAFLYLIKRNRESSVKLFCVPTYDIDLIWHTHQLHALSYGKDLTKMIGKVLEHDDTDSDRSKGKKLDTGFSGTTAQWEETFGRRYWKAGAMNRGNTPKPVITSPYVWSGKKSTAKEEEFQSVLQYQEVKAIEVILEIVGIKNLPDVHKGKVSVMFSKTQPDSLFNAERRLTILSESCGEKQVALFQCEPTGELSFQLMSSSKSKSLGFTSLSLSEFLFPVTTKLSVEKWLELTPTKRGKTDDLNPISLRVAVSFTPPTRSPTVLQLVQARPSLKDSCFFPMMGKVRLAKSVTRVIDETETEVISLQMRNSNDVAPKADRRQVIGVKECGETYVLAEYDGSFWSLLDSKWSLKQTSDPIKDGPMFELSGTRMVKFYSGRKLEYEPKHNAKLKSEKDFMTAVEFSKQHPYGKAAGLLDLKFGSIEAKENWLVLPGVVSAFILSDLLKNEGFTASKNKAFKTEESTEIGVLSQVKLEEETMMNMDTTSPVEVAPEKINGGARCRSKELNATGGYGNVDTTSPVEVATEKINGGARCRSKELNATGDWGNLVEEEGGHFGCGGGCGGCGGGCGGGGRCGGGRCGGMTKMGGGSCTGGSTGCGNCGGGCQVGSCGHMINNNANENDEALSDVVAA</sequence>
<dbReference type="Proteomes" id="UP000694864">
    <property type="component" value="Chromosome 12"/>
</dbReference>
<keyword evidence="3" id="KW-1185">Reference proteome</keyword>
<evidence type="ECO:0000313" key="4">
    <source>
        <dbReference type="RefSeq" id="XP_010446612.1"/>
    </source>
</evidence>
<evidence type="ECO:0000259" key="1">
    <source>
        <dbReference type="Pfam" id="PF25334"/>
    </source>
</evidence>
<dbReference type="PANTHER" id="PTHR34365:SF6">
    <property type="entry name" value="GLYCINE-RICH DOMAIN-CONTAINING PROTEIN 2"/>
    <property type="match status" value="1"/>
</dbReference>
<feature type="domain" description="GRPD C-terminal" evidence="2">
    <location>
        <begin position="492"/>
        <end position="621"/>
    </location>
</feature>
<reference evidence="3" key="1">
    <citation type="journal article" date="2014" name="Nat. Commun.">
        <title>The emerging biofuel crop Camelina sativa retains a highly undifferentiated hexaploid genome structure.</title>
        <authorList>
            <person name="Kagale S."/>
            <person name="Koh C."/>
            <person name="Nixon J."/>
            <person name="Bollina V."/>
            <person name="Clarke W.E."/>
            <person name="Tuteja R."/>
            <person name="Spillane C."/>
            <person name="Robinson S.J."/>
            <person name="Links M.G."/>
            <person name="Clarke C."/>
            <person name="Higgins E.E."/>
            <person name="Huebert T."/>
            <person name="Sharpe A.G."/>
            <person name="Parkin I.A."/>
        </authorList>
    </citation>
    <scope>NUCLEOTIDE SEQUENCE [LARGE SCALE GENOMIC DNA]</scope>
    <source>
        <strain evidence="3">cv. DH55</strain>
    </source>
</reference>
<evidence type="ECO:0000313" key="3">
    <source>
        <dbReference type="Proteomes" id="UP000694864"/>
    </source>
</evidence>
<dbReference type="Pfam" id="PF07173">
    <property type="entry name" value="GRDP-like"/>
    <property type="match status" value="1"/>
</dbReference>
<dbReference type="Pfam" id="PF25335">
    <property type="entry name" value="GRDP_C"/>
    <property type="match status" value="1"/>
</dbReference>